<keyword evidence="2" id="KW-0813">Transport</keyword>
<dbReference type="InterPro" id="IPR039993">
    <property type="entry name" value="NDUFB10"/>
</dbReference>
<organism evidence="8 9">
    <name type="scientific">Rickenella mellea</name>
    <dbReference type="NCBI Taxonomy" id="50990"/>
    <lineage>
        <taxon>Eukaryota</taxon>
        <taxon>Fungi</taxon>
        <taxon>Dikarya</taxon>
        <taxon>Basidiomycota</taxon>
        <taxon>Agaricomycotina</taxon>
        <taxon>Agaricomycetes</taxon>
        <taxon>Hymenochaetales</taxon>
        <taxon>Rickenellaceae</taxon>
        <taxon>Rickenella</taxon>
    </lineage>
</organism>
<keyword evidence="7" id="KW-0472">Membrane</keyword>
<reference evidence="8 9" key="1">
    <citation type="submission" date="2018-06" db="EMBL/GenBank/DDBJ databases">
        <title>A transcriptomic atlas of mushroom development highlights an independent origin of complex multicellularity.</title>
        <authorList>
            <consortium name="DOE Joint Genome Institute"/>
            <person name="Krizsan K."/>
            <person name="Almasi E."/>
            <person name="Merenyi Z."/>
            <person name="Sahu N."/>
            <person name="Viragh M."/>
            <person name="Koszo T."/>
            <person name="Mondo S."/>
            <person name="Kiss B."/>
            <person name="Balint B."/>
            <person name="Kues U."/>
            <person name="Barry K."/>
            <person name="Hegedus J.C."/>
            <person name="Henrissat B."/>
            <person name="Johnson J."/>
            <person name="Lipzen A."/>
            <person name="Ohm R."/>
            <person name="Nagy I."/>
            <person name="Pangilinan J."/>
            <person name="Yan J."/>
            <person name="Xiong Y."/>
            <person name="Grigoriev I.V."/>
            <person name="Hibbett D.S."/>
            <person name="Nagy L.G."/>
        </authorList>
    </citation>
    <scope>NUCLEOTIDE SEQUENCE [LARGE SCALE GENOMIC DNA]</scope>
    <source>
        <strain evidence="8 9">SZMC22713</strain>
    </source>
</reference>
<dbReference type="GO" id="GO:0005743">
    <property type="term" value="C:mitochondrial inner membrane"/>
    <property type="evidence" value="ECO:0007669"/>
    <property type="project" value="UniProtKB-SubCell"/>
</dbReference>
<evidence type="ECO:0000256" key="4">
    <source>
        <dbReference type="ARBA" id="ARBA00022792"/>
    </source>
</evidence>
<keyword evidence="9" id="KW-1185">Reference proteome</keyword>
<evidence type="ECO:0008006" key="10">
    <source>
        <dbReference type="Google" id="ProtNLM"/>
    </source>
</evidence>
<dbReference type="OrthoDB" id="10252718at2759"/>
<evidence type="ECO:0000313" key="9">
    <source>
        <dbReference type="Proteomes" id="UP000294933"/>
    </source>
</evidence>
<evidence type="ECO:0000256" key="3">
    <source>
        <dbReference type="ARBA" id="ARBA00022660"/>
    </source>
</evidence>
<comment type="subcellular location">
    <subcellularLocation>
        <location evidence="1">Mitochondrion inner membrane</location>
        <topology evidence="1">Peripheral membrane protein</topology>
        <orientation evidence="1">Matrix side</orientation>
    </subcellularLocation>
</comment>
<dbReference type="PANTHER" id="PTHR13094">
    <property type="entry name" value="NADH-UBIQUINONE OXIDOREDUCTASE PDSW SUBUNIT"/>
    <property type="match status" value="1"/>
</dbReference>
<sequence>MDDPSISELQERVKARDEHIRESWVHAMEARIVRTELTKCQRTEGVNHYENCKEWADRYLTLLAENRVKGYKHVDS</sequence>
<keyword evidence="3" id="KW-0679">Respiratory chain</keyword>
<evidence type="ECO:0000256" key="7">
    <source>
        <dbReference type="ARBA" id="ARBA00023136"/>
    </source>
</evidence>
<evidence type="ECO:0000256" key="1">
    <source>
        <dbReference type="ARBA" id="ARBA00004443"/>
    </source>
</evidence>
<evidence type="ECO:0000256" key="2">
    <source>
        <dbReference type="ARBA" id="ARBA00022448"/>
    </source>
</evidence>
<dbReference type="AlphaFoldDB" id="A0A4Y7PHJ3"/>
<evidence type="ECO:0000256" key="6">
    <source>
        <dbReference type="ARBA" id="ARBA00023128"/>
    </source>
</evidence>
<accession>A0A4Y7PHJ3</accession>
<dbReference type="VEuPathDB" id="FungiDB:BD410DRAFT_182006"/>
<dbReference type="Proteomes" id="UP000294933">
    <property type="component" value="Unassembled WGS sequence"/>
</dbReference>
<protein>
    <recommendedName>
        <fullName evidence="10">NADH-ubiquinone oxidoreductase 12 kDa subunit</fullName>
    </recommendedName>
</protein>
<keyword evidence="4" id="KW-0999">Mitochondrion inner membrane</keyword>
<evidence type="ECO:0000256" key="5">
    <source>
        <dbReference type="ARBA" id="ARBA00022982"/>
    </source>
</evidence>
<dbReference type="STRING" id="50990.A0A4Y7PHJ3"/>
<dbReference type="EMBL" id="ML170324">
    <property type="protein sequence ID" value="TDL14586.1"/>
    <property type="molecule type" value="Genomic_DNA"/>
</dbReference>
<keyword evidence="6" id="KW-0496">Mitochondrion</keyword>
<name>A0A4Y7PHJ3_9AGAM</name>
<evidence type="ECO:0000313" key="8">
    <source>
        <dbReference type="EMBL" id="TDL14586.1"/>
    </source>
</evidence>
<dbReference type="PANTHER" id="PTHR13094:SF1">
    <property type="entry name" value="NADH DEHYDROGENASE [UBIQUINONE] 1 BETA SUBCOMPLEX SUBUNIT 10"/>
    <property type="match status" value="1"/>
</dbReference>
<keyword evidence="5" id="KW-0249">Electron transport</keyword>
<proteinExistence type="predicted"/>
<gene>
    <name evidence="8" type="ORF">BD410DRAFT_182006</name>
</gene>